<reference evidence="2 3" key="1">
    <citation type="journal article" date="2021" name="ISME Commun">
        <title>Automated analysis of genomic sequences facilitates high-throughput and comprehensive description of bacteria.</title>
        <authorList>
            <person name="Hitch T.C.A."/>
        </authorList>
    </citation>
    <scope>NUCLEOTIDE SEQUENCE [LARGE SCALE GENOMIC DNA]</scope>
    <source>
        <strain evidence="3">f_CCE</strain>
    </source>
</reference>
<dbReference type="Gene3D" id="1.10.260.40">
    <property type="entry name" value="lambda repressor-like DNA-binding domains"/>
    <property type="match status" value="1"/>
</dbReference>
<dbReference type="InterPro" id="IPR001387">
    <property type="entry name" value="Cro/C1-type_HTH"/>
</dbReference>
<evidence type="ECO:0000313" key="2">
    <source>
        <dbReference type="EMBL" id="MCU6800796.1"/>
    </source>
</evidence>
<dbReference type="Proteomes" id="UP001652395">
    <property type="component" value="Unassembled WGS sequence"/>
</dbReference>
<dbReference type="Pfam" id="PF01381">
    <property type="entry name" value="HTH_3"/>
    <property type="match status" value="1"/>
</dbReference>
<dbReference type="PROSITE" id="PS50943">
    <property type="entry name" value="HTH_CROC1"/>
    <property type="match status" value="1"/>
</dbReference>
<gene>
    <name evidence="2" type="ORF">OCV69_12790</name>
</gene>
<evidence type="ECO:0000259" key="1">
    <source>
        <dbReference type="PROSITE" id="PS50943"/>
    </source>
</evidence>
<keyword evidence="3" id="KW-1185">Reference proteome</keyword>
<organism evidence="2 3">
    <name type="scientific">Alitiscatomonas aceti</name>
    <dbReference type="NCBI Taxonomy" id="2981724"/>
    <lineage>
        <taxon>Bacteria</taxon>
        <taxon>Bacillati</taxon>
        <taxon>Bacillota</taxon>
        <taxon>Clostridia</taxon>
        <taxon>Lachnospirales</taxon>
        <taxon>Lachnospiraceae</taxon>
        <taxon>Alitiscatomonas</taxon>
    </lineage>
</organism>
<sequence length="75" mass="8495">MYGRYVALREKKGVTDYRVAVETGITKSTFSDWKSGRSVPKADKLLSLAKYFDVPVEYFLEEEKSPDVSVAEVGR</sequence>
<protein>
    <submittedName>
        <fullName evidence="2">Helix-turn-helix domain-containing protein</fullName>
    </submittedName>
</protein>
<dbReference type="EMBL" id="JAOQJF010000029">
    <property type="protein sequence ID" value="MCU6800796.1"/>
    <property type="molecule type" value="Genomic_DNA"/>
</dbReference>
<dbReference type="CDD" id="cd00093">
    <property type="entry name" value="HTH_XRE"/>
    <property type="match status" value="1"/>
</dbReference>
<dbReference type="InterPro" id="IPR010982">
    <property type="entry name" value="Lambda_DNA-bd_dom_sf"/>
</dbReference>
<dbReference type="SMART" id="SM00530">
    <property type="entry name" value="HTH_XRE"/>
    <property type="match status" value="1"/>
</dbReference>
<dbReference type="RefSeq" id="WP_158359550.1">
    <property type="nucleotide sequence ID" value="NZ_JAOQJF010000029.1"/>
</dbReference>
<comment type="caution">
    <text evidence="2">The sequence shown here is derived from an EMBL/GenBank/DDBJ whole genome shotgun (WGS) entry which is preliminary data.</text>
</comment>
<name>A0ABT2V2W9_9FIRM</name>
<evidence type="ECO:0000313" key="3">
    <source>
        <dbReference type="Proteomes" id="UP001652395"/>
    </source>
</evidence>
<feature type="domain" description="HTH cro/C1-type" evidence="1">
    <location>
        <begin position="7"/>
        <end position="59"/>
    </location>
</feature>
<dbReference type="SUPFAM" id="SSF47413">
    <property type="entry name" value="lambda repressor-like DNA-binding domains"/>
    <property type="match status" value="1"/>
</dbReference>
<proteinExistence type="predicted"/>
<accession>A0ABT2V2W9</accession>